<dbReference type="Pfam" id="PF26078">
    <property type="entry name" value="Baseplate_J_M"/>
    <property type="match status" value="1"/>
</dbReference>
<evidence type="ECO:0000313" key="5">
    <source>
        <dbReference type="EMBL" id="AWO73877.1"/>
    </source>
</evidence>
<comment type="similarity">
    <text evidence="1">Belongs to the Mu gp47/PBSX XkdT family.</text>
</comment>
<dbReference type="RefSeq" id="WP_047757575.1">
    <property type="nucleotide sequence ID" value="NZ_CP027303.2"/>
</dbReference>
<evidence type="ECO:0000259" key="4">
    <source>
        <dbReference type="Pfam" id="PF26079"/>
    </source>
</evidence>
<name>A0A2Z3N4F6_GEOTH</name>
<evidence type="ECO:0000256" key="1">
    <source>
        <dbReference type="ARBA" id="ARBA00038087"/>
    </source>
</evidence>
<dbReference type="Pfam" id="PF26079">
    <property type="entry name" value="Baseplate_J_C"/>
    <property type="match status" value="1"/>
</dbReference>
<reference evidence="6" key="1">
    <citation type="submission" date="2018-02" db="EMBL/GenBank/DDBJ databases">
        <title>The complete genome of bacterial strain SGAirxxxx.</title>
        <authorList>
            <person name="Schuster S.C."/>
        </authorList>
    </citation>
    <scope>NUCLEOTIDE SEQUENCE [LARGE SCALE GENOMIC DNA]</scope>
    <source>
        <strain evidence="6">SGAir0734</strain>
    </source>
</reference>
<dbReference type="InterPro" id="IPR006949">
    <property type="entry name" value="Barrel_Baseplate_J-like"/>
</dbReference>
<dbReference type="Pfam" id="PF04865">
    <property type="entry name" value="Baseplate_J"/>
    <property type="match status" value="1"/>
</dbReference>
<evidence type="ECO:0000259" key="2">
    <source>
        <dbReference type="Pfam" id="PF04865"/>
    </source>
</evidence>
<dbReference type="InterPro" id="IPR058530">
    <property type="entry name" value="Baseplate_J-like_C"/>
</dbReference>
<protein>
    <submittedName>
        <fullName evidence="5">Baseplate J protein</fullName>
    </submittedName>
</protein>
<sequence>MFEDQTFKVIMQRMLSRIPDDFDKRQGSVVWDMLAPAALELERAYQQLYLVTNWLYLSEDVPRDILLARVRDFGIEPKPAQKASGLLTFVGRTGTVIPANTRISTGDSIPIFFYTVNDAAIGDNGTATVLAEAELPGSSGNVPANAITVLVDVIDGVESVTNLQAFENGVDEESDESLLARYYERIRKPITSGNIAHYRQWALEVAGVGDAKVTPLWNGPGTVKITIVNTDMQPATTELVAQVQEYIEQVRPIGAAVTVTSATGKPISVSANVILASGYTLQNVQDAFAASLDEYLKEIAFSMTYVSYAKIGTLLLSTPGVIDYSELTVNGSTANVALQDDEVPILGTVALGV</sequence>
<dbReference type="PANTHER" id="PTHR37829:SF3">
    <property type="entry name" value="PROTEIN JAYE-RELATED"/>
    <property type="match status" value="1"/>
</dbReference>
<dbReference type="PANTHER" id="PTHR37829">
    <property type="entry name" value="PHAGE-LIKE ELEMENT PBSX PROTEIN XKDT"/>
    <property type="match status" value="1"/>
</dbReference>
<gene>
    <name evidence="5" type="ORF">C1N76_04350</name>
</gene>
<dbReference type="Proteomes" id="UP000246996">
    <property type="component" value="Chromosome"/>
</dbReference>
<dbReference type="EMBL" id="CP027303">
    <property type="protein sequence ID" value="AWO73877.1"/>
    <property type="molecule type" value="Genomic_DNA"/>
</dbReference>
<evidence type="ECO:0000313" key="6">
    <source>
        <dbReference type="Proteomes" id="UP000246996"/>
    </source>
</evidence>
<accession>A0A2Z3N4F6</accession>
<dbReference type="AlphaFoldDB" id="A0A2Z3N4F6"/>
<feature type="domain" description="Baseplate protein J-like barrel" evidence="2">
    <location>
        <begin position="87"/>
        <end position="169"/>
    </location>
</feature>
<organism evidence="5 6">
    <name type="scientific">Geobacillus thermoleovorans</name>
    <name type="common">Bacillus thermoleovorans</name>
    <dbReference type="NCBI Taxonomy" id="33941"/>
    <lineage>
        <taxon>Bacteria</taxon>
        <taxon>Bacillati</taxon>
        <taxon>Bacillota</taxon>
        <taxon>Bacilli</taxon>
        <taxon>Bacillales</taxon>
        <taxon>Anoxybacillaceae</taxon>
        <taxon>Geobacillus</taxon>
        <taxon>Geobacillus thermoleovorans group</taxon>
    </lineage>
</organism>
<feature type="domain" description="Baseplate J-like central" evidence="3">
    <location>
        <begin position="191"/>
        <end position="260"/>
    </location>
</feature>
<dbReference type="InterPro" id="IPR058531">
    <property type="entry name" value="Baseplate_J_M"/>
</dbReference>
<evidence type="ECO:0000259" key="3">
    <source>
        <dbReference type="Pfam" id="PF26078"/>
    </source>
</evidence>
<proteinExistence type="inferred from homology"/>
<dbReference type="InterPro" id="IPR052399">
    <property type="entry name" value="Phage_Baseplate_Assmbl_Protein"/>
</dbReference>
<feature type="domain" description="Baseplate J-like C-terminal" evidence="4">
    <location>
        <begin position="267"/>
        <end position="351"/>
    </location>
</feature>